<keyword evidence="2" id="KW-0963">Cytoplasm</keyword>
<evidence type="ECO:0000256" key="2">
    <source>
        <dbReference type="ARBA" id="ARBA00022490"/>
    </source>
</evidence>
<dbReference type="NCBIfam" id="TIGR01003">
    <property type="entry name" value="PTS_HPr_family"/>
    <property type="match status" value="1"/>
</dbReference>
<feature type="region of interest" description="Disordered" evidence="4">
    <location>
        <begin position="1"/>
        <end position="52"/>
    </location>
</feature>
<evidence type="ECO:0000256" key="1">
    <source>
        <dbReference type="ARBA" id="ARBA00004496"/>
    </source>
</evidence>
<dbReference type="InterPro" id="IPR050399">
    <property type="entry name" value="HPr"/>
</dbReference>
<dbReference type="GO" id="GO:0005737">
    <property type="term" value="C:cytoplasm"/>
    <property type="evidence" value="ECO:0007669"/>
    <property type="project" value="UniProtKB-SubCell"/>
</dbReference>
<evidence type="ECO:0000259" key="5">
    <source>
        <dbReference type="PROSITE" id="PS51350"/>
    </source>
</evidence>
<dbReference type="InterPro" id="IPR000032">
    <property type="entry name" value="HPr-like"/>
</dbReference>
<evidence type="ECO:0000313" key="6">
    <source>
        <dbReference type="EMBL" id="MXY94269.1"/>
    </source>
</evidence>
<dbReference type="InterPro" id="IPR035895">
    <property type="entry name" value="HPr-like_sf"/>
</dbReference>
<dbReference type="EMBL" id="VXRG01000105">
    <property type="protein sequence ID" value="MXY94269.1"/>
    <property type="molecule type" value="Genomic_DNA"/>
</dbReference>
<dbReference type="PANTHER" id="PTHR33705:SF2">
    <property type="entry name" value="PHOSPHOCARRIER PROTEIN NPR"/>
    <property type="match status" value="1"/>
</dbReference>
<evidence type="ECO:0000256" key="4">
    <source>
        <dbReference type="SAM" id="MobiDB-lite"/>
    </source>
</evidence>
<comment type="subcellular location">
    <subcellularLocation>
        <location evidence="1">Cytoplasm</location>
    </subcellularLocation>
</comment>
<dbReference type="AlphaFoldDB" id="A0A6B0YW98"/>
<protein>
    <submittedName>
        <fullName evidence="6">HPr family phosphocarrier protein</fullName>
    </submittedName>
</protein>
<sequence>MEHRSSQADPLGGELEGKQQNRESGLSGNAYSPLPDGCPEHPEAPLQASRSVVVTVSDPRGLHLRSGRDVVRIASRFQASITAANLSRNTSAVDLKSILQLLQLQARQGHSLHLAASGPDADAAIEALCSLF</sequence>
<reference evidence="6" key="1">
    <citation type="submission" date="2019-09" db="EMBL/GenBank/DDBJ databases">
        <title>Characterisation of the sponge microbiome using genome-centric metagenomics.</title>
        <authorList>
            <person name="Engelberts J.P."/>
            <person name="Robbins S.J."/>
            <person name="De Goeij J.M."/>
            <person name="Aranda M."/>
            <person name="Bell S.C."/>
            <person name="Webster N.S."/>
        </authorList>
    </citation>
    <scope>NUCLEOTIDE SEQUENCE</scope>
    <source>
        <strain evidence="6">SB0664_bin_27</strain>
    </source>
</reference>
<dbReference type="PRINTS" id="PR00107">
    <property type="entry name" value="PHOSPHOCPHPR"/>
</dbReference>
<evidence type="ECO:0000256" key="3">
    <source>
        <dbReference type="ARBA" id="ARBA00022683"/>
    </source>
</evidence>
<dbReference type="Pfam" id="PF00381">
    <property type="entry name" value="PTS-HPr"/>
    <property type="match status" value="1"/>
</dbReference>
<proteinExistence type="predicted"/>
<dbReference type="PROSITE" id="PS51350">
    <property type="entry name" value="PTS_HPR_DOM"/>
    <property type="match status" value="1"/>
</dbReference>
<keyword evidence="3" id="KW-0598">Phosphotransferase system</keyword>
<dbReference type="CDD" id="cd00367">
    <property type="entry name" value="PTS-HPr_like"/>
    <property type="match status" value="1"/>
</dbReference>
<gene>
    <name evidence="6" type="ORF">F4Y42_12570</name>
</gene>
<organism evidence="6">
    <name type="scientific">Caldilineaceae bacterium SB0664_bin_27</name>
    <dbReference type="NCBI Taxonomy" id="2605260"/>
    <lineage>
        <taxon>Bacteria</taxon>
        <taxon>Bacillati</taxon>
        <taxon>Chloroflexota</taxon>
        <taxon>Caldilineae</taxon>
        <taxon>Caldilineales</taxon>
        <taxon>Caldilineaceae</taxon>
    </lineage>
</organism>
<dbReference type="GO" id="GO:0009401">
    <property type="term" value="P:phosphoenolpyruvate-dependent sugar phosphotransferase system"/>
    <property type="evidence" value="ECO:0007669"/>
    <property type="project" value="UniProtKB-KW"/>
</dbReference>
<dbReference type="PANTHER" id="PTHR33705">
    <property type="entry name" value="PHOSPHOCARRIER PROTEIN HPR"/>
    <property type="match status" value="1"/>
</dbReference>
<dbReference type="SUPFAM" id="SSF55594">
    <property type="entry name" value="HPr-like"/>
    <property type="match status" value="1"/>
</dbReference>
<accession>A0A6B0YW98</accession>
<dbReference type="Gene3D" id="3.30.1340.10">
    <property type="entry name" value="HPr-like"/>
    <property type="match status" value="1"/>
</dbReference>
<feature type="domain" description="HPr" evidence="5">
    <location>
        <begin position="47"/>
        <end position="132"/>
    </location>
</feature>
<name>A0A6B0YW98_9CHLR</name>
<comment type="caution">
    <text evidence="6">The sequence shown here is derived from an EMBL/GenBank/DDBJ whole genome shotgun (WGS) entry which is preliminary data.</text>
</comment>